<keyword evidence="3" id="KW-0863">Zinc-finger</keyword>
<keyword evidence="4" id="KW-0378">Hydrolase</keyword>
<evidence type="ECO:0000256" key="3">
    <source>
        <dbReference type="ARBA" id="ARBA00022771"/>
    </source>
</evidence>
<evidence type="ECO:0000313" key="10">
    <source>
        <dbReference type="Proteomes" id="UP001150266"/>
    </source>
</evidence>
<sequence length="280" mass="30704">MASLHRLEYSKSTRAKCRGPICKGAPMAPGSLRYGRISRDSVTQSEKVEWRHWGCVTPHILAELAAVIENVPEFSRLTRQDQQKIRTALVARRVAVTDIPASARPVIPPPPKLDPTSATYNTSTVNHKKRKVPSSDVPTTSTAGSSSQTSEIDAAEDEALEEEVRDELIVSLKTQVVGIQYYKGLVGPGEEVILAREPSNRYDRNAIRVDNIGHIKVGHVPRAVASKLAPLMDSRMITVEGVIHNGNCSCLFHLYGMRELKVTSAGFSRVQFGYVCSDSA</sequence>
<dbReference type="Pfam" id="PF08797">
    <property type="entry name" value="HIRAN"/>
    <property type="match status" value="1"/>
</dbReference>
<dbReference type="GO" id="GO:0008270">
    <property type="term" value="F:zinc ion binding"/>
    <property type="evidence" value="ECO:0007669"/>
    <property type="project" value="UniProtKB-KW"/>
</dbReference>
<dbReference type="PROSITE" id="PS50064">
    <property type="entry name" value="ZF_PARP_2"/>
    <property type="match status" value="1"/>
</dbReference>
<dbReference type="GO" id="GO:0003677">
    <property type="term" value="F:DNA binding"/>
    <property type="evidence" value="ECO:0007669"/>
    <property type="project" value="InterPro"/>
</dbReference>
<dbReference type="GO" id="GO:0005634">
    <property type="term" value="C:nucleus"/>
    <property type="evidence" value="ECO:0007669"/>
    <property type="project" value="UniProtKB-SubCell"/>
</dbReference>
<evidence type="ECO:0000259" key="8">
    <source>
        <dbReference type="PROSITE" id="PS50064"/>
    </source>
</evidence>
<name>A0A9W9DTA2_9AGAR</name>
<evidence type="ECO:0000256" key="2">
    <source>
        <dbReference type="ARBA" id="ARBA00022723"/>
    </source>
</evidence>
<evidence type="ECO:0000256" key="1">
    <source>
        <dbReference type="ARBA" id="ARBA00004123"/>
    </source>
</evidence>
<dbReference type="EMBL" id="JAOTPV010000004">
    <property type="protein sequence ID" value="KAJ4483290.1"/>
    <property type="molecule type" value="Genomic_DNA"/>
</dbReference>
<feature type="domain" description="PARP-type" evidence="8">
    <location>
        <begin position="5"/>
        <end position="93"/>
    </location>
</feature>
<accession>A0A9W9DTA2</accession>
<comment type="caution">
    <text evidence="9">The sequence shown here is derived from an EMBL/GenBank/DDBJ whole genome shotgun (WGS) entry which is preliminary data.</text>
</comment>
<proteinExistence type="predicted"/>
<dbReference type="SMART" id="SM01336">
    <property type="entry name" value="zf-PARP"/>
    <property type="match status" value="1"/>
</dbReference>
<dbReference type="Pfam" id="PF00645">
    <property type="entry name" value="zf-PARP"/>
    <property type="match status" value="1"/>
</dbReference>
<protein>
    <submittedName>
        <fullName evidence="9">HIRAN domain-containing protein</fullName>
    </submittedName>
</protein>
<evidence type="ECO:0000256" key="5">
    <source>
        <dbReference type="ARBA" id="ARBA00022833"/>
    </source>
</evidence>
<feature type="compositionally biased region" description="Polar residues" evidence="7">
    <location>
        <begin position="116"/>
        <end position="125"/>
    </location>
</feature>
<evidence type="ECO:0000256" key="6">
    <source>
        <dbReference type="ARBA" id="ARBA00023242"/>
    </source>
</evidence>
<keyword evidence="10" id="KW-1185">Reference proteome</keyword>
<dbReference type="OrthoDB" id="448448at2759"/>
<dbReference type="AlphaFoldDB" id="A0A9W9DTA2"/>
<dbReference type="Gene3D" id="3.30.1740.10">
    <property type="entry name" value="Zinc finger, PARP-type"/>
    <property type="match status" value="1"/>
</dbReference>
<dbReference type="Proteomes" id="UP001150266">
    <property type="component" value="Unassembled WGS sequence"/>
</dbReference>
<evidence type="ECO:0000313" key="9">
    <source>
        <dbReference type="EMBL" id="KAJ4483290.1"/>
    </source>
</evidence>
<evidence type="ECO:0000256" key="4">
    <source>
        <dbReference type="ARBA" id="ARBA00022801"/>
    </source>
</evidence>
<gene>
    <name evidence="9" type="ORF">J3R30DRAFT_3447417</name>
</gene>
<dbReference type="GO" id="GO:0016818">
    <property type="term" value="F:hydrolase activity, acting on acid anhydrides, in phosphorus-containing anhydrides"/>
    <property type="evidence" value="ECO:0007669"/>
    <property type="project" value="InterPro"/>
</dbReference>
<dbReference type="InterPro" id="IPR001510">
    <property type="entry name" value="Znf_PARP"/>
</dbReference>
<reference evidence="9" key="1">
    <citation type="submission" date="2022-08" db="EMBL/GenBank/DDBJ databases">
        <title>A Global Phylogenomic Analysis of the Shiitake Genus Lentinula.</title>
        <authorList>
            <consortium name="DOE Joint Genome Institute"/>
            <person name="Sierra-Patev S."/>
            <person name="Min B."/>
            <person name="Naranjo-Ortiz M."/>
            <person name="Looney B."/>
            <person name="Konkel Z."/>
            <person name="Slot J.C."/>
            <person name="Sakamoto Y."/>
            <person name="Steenwyk J.L."/>
            <person name="Rokas A."/>
            <person name="Carro J."/>
            <person name="Camarero S."/>
            <person name="Ferreira P."/>
            <person name="Molpeceres G."/>
            <person name="Ruiz-Duenas F.J."/>
            <person name="Serrano A."/>
            <person name="Henrissat B."/>
            <person name="Drula E."/>
            <person name="Hughes K.W."/>
            <person name="Mata J.L."/>
            <person name="Ishikawa N.K."/>
            <person name="Vargas-Isla R."/>
            <person name="Ushijima S."/>
            <person name="Smith C.A."/>
            <person name="Ahrendt S."/>
            <person name="Andreopoulos W."/>
            <person name="He G."/>
            <person name="Labutti K."/>
            <person name="Lipzen A."/>
            <person name="Ng V."/>
            <person name="Riley R."/>
            <person name="Sandor L."/>
            <person name="Barry K."/>
            <person name="Martinez A.T."/>
            <person name="Xiao Y."/>
            <person name="Gibbons J.G."/>
            <person name="Terashima K."/>
            <person name="Grigoriev I.V."/>
            <person name="Hibbett D.S."/>
        </authorList>
    </citation>
    <scope>NUCLEOTIDE SEQUENCE</scope>
    <source>
        <strain evidence="9">JLM2183</strain>
    </source>
</reference>
<feature type="compositionally biased region" description="Low complexity" evidence="7">
    <location>
        <begin position="139"/>
        <end position="152"/>
    </location>
</feature>
<organism evidence="9 10">
    <name type="scientific">Lentinula aciculospora</name>
    <dbReference type="NCBI Taxonomy" id="153920"/>
    <lineage>
        <taxon>Eukaryota</taxon>
        <taxon>Fungi</taxon>
        <taxon>Dikarya</taxon>
        <taxon>Basidiomycota</taxon>
        <taxon>Agaricomycotina</taxon>
        <taxon>Agaricomycetes</taxon>
        <taxon>Agaricomycetidae</taxon>
        <taxon>Agaricales</taxon>
        <taxon>Marasmiineae</taxon>
        <taxon>Omphalotaceae</taxon>
        <taxon>Lentinula</taxon>
    </lineage>
</organism>
<keyword evidence="5" id="KW-0862">Zinc</keyword>
<dbReference type="InterPro" id="IPR036957">
    <property type="entry name" value="Znf_PARP_sf"/>
</dbReference>
<evidence type="ECO:0000256" key="7">
    <source>
        <dbReference type="SAM" id="MobiDB-lite"/>
    </source>
</evidence>
<dbReference type="InterPro" id="IPR014905">
    <property type="entry name" value="HIRAN"/>
</dbReference>
<dbReference type="Gene3D" id="3.30.70.2330">
    <property type="match status" value="1"/>
</dbReference>
<dbReference type="SMART" id="SM00910">
    <property type="entry name" value="HIRAN"/>
    <property type="match status" value="1"/>
</dbReference>
<feature type="region of interest" description="Disordered" evidence="7">
    <location>
        <begin position="102"/>
        <end position="158"/>
    </location>
</feature>
<keyword evidence="6" id="KW-0539">Nucleus</keyword>
<comment type="subcellular location">
    <subcellularLocation>
        <location evidence="1">Nucleus</location>
    </subcellularLocation>
</comment>
<keyword evidence="2" id="KW-0479">Metal-binding</keyword>
<dbReference type="SUPFAM" id="SSF57716">
    <property type="entry name" value="Glucocorticoid receptor-like (DNA-binding domain)"/>
    <property type="match status" value="1"/>
</dbReference>